<proteinExistence type="predicted"/>
<evidence type="ECO:0000313" key="1">
    <source>
        <dbReference type="EMBL" id="UXE40751.1"/>
    </source>
</evidence>
<evidence type="ECO:0000313" key="2">
    <source>
        <dbReference type="Proteomes" id="UP001064206"/>
    </source>
</evidence>
<sequence length="203" mass="22963">MTPQQRRRHNAALSEVAIATNKRYLGRAKLLTGIQSGWIKSLLSVWGETMCGGTAPRLPKGHACWRMIRGKCWSDKSLERFTAAIKQARDEGYQGQHALTRAHAILWPQPVVSVIDTAIRNDDADFVEQCVLQAFEVTDPVYVVGMSFYTTRKKVADIARELQRAAPWLTFKMAKDRVNWCIQLFQAKTFLSARKNLGLNPSE</sequence>
<gene>
    <name evidence="1" type="ORF">N2J37_13880</name>
</gene>
<reference evidence="1" key="1">
    <citation type="submission" date="2022-09" db="EMBL/GenBank/DDBJ databases">
        <title>Multidrug resistance Raoultella ornithinolytica Strain MQB_Silv_108.</title>
        <authorList>
            <person name="Quintela-Baluja M."/>
        </authorList>
    </citation>
    <scope>NUCLEOTIDE SEQUENCE</scope>
    <source>
        <strain evidence="1">MQB_Silv_108</strain>
    </source>
</reference>
<accession>A0A9Q9N0Q9</accession>
<evidence type="ECO:0008006" key="3">
    <source>
        <dbReference type="Google" id="ProtNLM"/>
    </source>
</evidence>
<dbReference type="EMBL" id="CP104450">
    <property type="protein sequence ID" value="UXE40751.1"/>
    <property type="molecule type" value="Genomic_DNA"/>
</dbReference>
<organism evidence="1 2">
    <name type="scientific">Raoultella ornithinolytica</name>
    <name type="common">Klebsiella ornithinolytica</name>
    <dbReference type="NCBI Taxonomy" id="54291"/>
    <lineage>
        <taxon>Bacteria</taxon>
        <taxon>Pseudomonadati</taxon>
        <taxon>Pseudomonadota</taxon>
        <taxon>Gammaproteobacteria</taxon>
        <taxon>Enterobacterales</taxon>
        <taxon>Enterobacteriaceae</taxon>
        <taxon>Klebsiella/Raoultella group</taxon>
        <taxon>Raoultella</taxon>
    </lineage>
</organism>
<protein>
    <recommendedName>
        <fullName evidence="3">Bacteriophage protein</fullName>
    </recommendedName>
</protein>
<name>A0A9Q9N0Q9_RAOOR</name>
<dbReference type="AlphaFoldDB" id="A0A9Q9N0Q9"/>
<dbReference type="RefSeq" id="WP_260990810.1">
    <property type="nucleotide sequence ID" value="NZ_CP104450.1"/>
</dbReference>
<dbReference type="Proteomes" id="UP001064206">
    <property type="component" value="Chromosome"/>
</dbReference>